<dbReference type="SUPFAM" id="SSF55729">
    <property type="entry name" value="Acyl-CoA N-acyltransferases (Nat)"/>
    <property type="match status" value="1"/>
</dbReference>
<sequence>MGVGSWVVRAVLAAQVPEGAPAVLHTQREVYVRLYQRLGFAAVDVCDVLPGNKQVGFTNWAMVKV</sequence>
<accession>A0A0L0T9Y5</accession>
<dbReference type="OrthoDB" id="2099750at2759"/>
<dbReference type="Gene3D" id="3.40.630.30">
    <property type="match status" value="1"/>
</dbReference>
<protein>
    <recommendedName>
        <fullName evidence="3">N-acetyltransferase domain-containing protein</fullName>
    </recommendedName>
</protein>
<dbReference type="EMBL" id="GG745372">
    <property type="protein sequence ID" value="KNE71510.1"/>
    <property type="molecule type" value="Genomic_DNA"/>
</dbReference>
<name>A0A0L0T9Y5_ALLM3</name>
<organism evidence="1 2">
    <name type="scientific">Allomyces macrogynus (strain ATCC 38327)</name>
    <name type="common">Allomyces javanicus var. macrogynus</name>
    <dbReference type="NCBI Taxonomy" id="578462"/>
    <lineage>
        <taxon>Eukaryota</taxon>
        <taxon>Fungi</taxon>
        <taxon>Fungi incertae sedis</taxon>
        <taxon>Blastocladiomycota</taxon>
        <taxon>Blastocladiomycetes</taxon>
        <taxon>Blastocladiales</taxon>
        <taxon>Blastocladiaceae</taxon>
        <taxon>Allomyces</taxon>
    </lineage>
</organism>
<dbReference type="AlphaFoldDB" id="A0A0L0T9Y5"/>
<evidence type="ECO:0008006" key="3">
    <source>
        <dbReference type="Google" id="ProtNLM"/>
    </source>
</evidence>
<gene>
    <name evidence="1" type="ORF">AMAG_20376</name>
</gene>
<dbReference type="Proteomes" id="UP000054350">
    <property type="component" value="Unassembled WGS sequence"/>
</dbReference>
<reference evidence="1 2" key="1">
    <citation type="submission" date="2009-11" db="EMBL/GenBank/DDBJ databases">
        <title>Annotation of Allomyces macrogynus ATCC 38327.</title>
        <authorList>
            <consortium name="The Broad Institute Genome Sequencing Platform"/>
            <person name="Russ C."/>
            <person name="Cuomo C."/>
            <person name="Burger G."/>
            <person name="Gray M.W."/>
            <person name="Holland P.W.H."/>
            <person name="King N."/>
            <person name="Lang F.B.F."/>
            <person name="Roger A.J."/>
            <person name="Ruiz-Trillo I."/>
            <person name="Young S.K."/>
            <person name="Zeng Q."/>
            <person name="Gargeya S."/>
            <person name="Fitzgerald M."/>
            <person name="Haas B."/>
            <person name="Abouelleil A."/>
            <person name="Alvarado L."/>
            <person name="Arachchi H.M."/>
            <person name="Berlin A."/>
            <person name="Chapman S.B."/>
            <person name="Gearin G."/>
            <person name="Goldberg J."/>
            <person name="Griggs A."/>
            <person name="Gujja S."/>
            <person name="Hansen M."/>
            <person name="Heiman D."/>
            <person name="Howarth C."/>
            <person name="Larimer J."/>
            <person name="Lui A."/>
            <person name="MacDonald P.J.P."/>
            <person name="McCowen C."/>
            <person name="Montmayeur A."/>
            <person name="Murphy C."/>
            <person name="Neiman D."/>
            <person name="Pearson M."/>
            <person name="Priest M."/>
            <person name="Roberts A."/>
            <person name="Saif S."/>
            <person name="Shea T."/>
            <person name="Sisk P."/>
            <person name="Stolte C."/>
            <person name="Sykes S."/>
            <person name="Wortman J."/>
            <person name="Nusbaum C."/>
            <person name="Birren B."/>
        </authorList>
    </citation>
    <scope>NUCLEOTIDE SEQUENCE [LARGE SCALE GENOMIC DNA]</scope>
    <source>
        <strain evidence="1 2">ATCC 38327</strain>
    </source>
</reference>
<keyword evidence="2" id="KW-1185">Reference proteome</keyword>
<dbReference type="InterPro" id="IPR016181">
    <property type="entry name" value="Acyl_CoA_acyltransferase"/>
</dbReference>
<dbReference type="VEuPathDB" id="FungiDB:AMAG_20376"/>
<evidence type="ECO:0000313" key="1">
    <source>
        <dbReference type="EMBL" id="KNE71510.1"/>
    </source>
</evidence>
<reference evidence="2" key="2">
    <citation type="submission" date="2009-11" db="EMBL/GenBank/DDBJ databases">
        <title>The Genome Sequence of Allomyces macrogynus strain ATCC 38327.</title>
        <authorList>
            <consortium name="The Broad Institute Genome Sequencing Platform"/>
            <person name="Russ C."/>
            <person name="Cuomo C."/>
            <person name="Shea T."/>
            <person name="Young S.K."/>
            <person name="Zeng Q."/>
            <person name="Koehrsen M."/>
            <person name="Haas B."/>
            <person name="Borodovsky M."/>
            <person name="Guigo R."/>
            <person name="Alvarado L."/>
            <person name="Berlin A."/>
            <person name="Borenstein D."/>
            <person name="Chen Z."/>
            <person name="Engels R."/>
            <person name="Freedman E."/>
            <person name="Gellesch M."/>
            <person name="Goldberg J."/>
            <person name="Griggs A."/>
            <person name="Gujja S."/>
            <person name="Heiman D."/>
            <person name="Hepburn T."/>
            <person name="Howarth C."/>
            <person name="Jen D."/>
            <person name="Larson L."/>
            <person name="Lewis B."/>
            <person name="Mehta T."/>
            <person name="Park D."/>
            <person name="Pearson M."/>
            <person name="Roberts A."/>
            <person name="Saif S."/>
            <person name="Shenoy N."/>
            <person name="Sisk P."/>
            <person name="Stolte C."/>
            <person name="Sykes S."/>
            <person name="Walk T."/>
            <person name="White J."/>
            <person name="Yandava C."/>
            <person name="Burger G."/>
            <person name="Gray M.W."/>
            <person name="Holland P.W.H."/>
            <person name="King N."/>
            <person name="Lang F.B.F."/>
            <person name="Roger A.J."/>
            <person name="Ruiz-Trillo I."/>
            <person name="Lander E."/>
            <person name="Nusbaum C."/>
        </authorList>
    </citation>
    <scope>NUCLEOTIDE SEQUENCE [LARGE SCALE GENOMIC DNA]</scope>
    <source>
        <strain evidence="2">ATCC 38327</strain>
    </source>
</reference>
<evidence type="ECO:0000313" key="2">
    <source>
        <dbReference type="Proteomes" id="UP000054350"/>
    </source>
</evidence>
<proteinExistence type="predicted"/>